<accession>A0A6J6KBP8</accession>
<dbReference type="EC" id="2.7.7.4" evidence="2"/>
<evidence type="ECO:0000313" key="11">
    <source>
        <dbReference type="EMBL" id="CAB4645624.1"/>
    </source>
</evidence>
<keyword evidence="4" id="KW-0808">Transferase</keyword>
<dbReference type="EMBL" id="CAEZVY010000090">
    <property type="protein sequence ID" value="CAB4645624.1"/>
    <property type="molecule type" value="Genomic_DNA"/>
</dbReference>
<evidence type="ECO:0000256" key="3">
    <source>
        <dbReference type="ARBA" id="ARBA00022004"/>
    </source>
</evidence>
<proteinExistence type="inferred from homology"/>
<dbReference type="AlphaFoldDB" id="A0A6J6KBP8"/>
<dbReference type="SUPFAM" id="SSF52402">
    <property type="entry name" value="Adenine nucleotide alpha hydrolases-like"/>
    <property type="match status" value="1"/>
</dbReference>
<dbReference type="InterPro" id="IPR050128">
    <property type="entry name" value="Sulfate_adenylyltrnsfr_sub2"/>
</dbReference>
<evidence type="ECO:0000259" key="10">
    <source>
        <dbReference type="Pfam" id="PF01507"/>
    </source>
</evidence>
<dbReference type="NCBIfam" id="NF003587">
    <property type="entry name" value="PRK05253.1"/>
    <property type="match status" value="1"/>
</dbReference>
<comment type="similarity">
    <text evidence="1">Belongs to the PAPS reductase family. CysD subfamily.</text>
</comment>
<name>A0A6J6KBP8_9ZZZZ</name>
<evidence type="ECO:0000256" key="7">
    <source>
        <dbReference type="ARBA" id="ARBA00022840"/>
    </source>
</evidence>
<dbReference type="NCBIfam" id="NF009214">
    <property type="entry name" value="PRK12563.1"/>
    <property type="match status" value="1"/>
</dbReference>
<reference evidence="11" key="1">
    <citation type="submission" date="2020-05" db="EMBL/GenBank/DDBJ databases">
        <authorList>
            <person name="Chiriac C."/>
            <person name="Salcher M."/>
            <person name="Ghai R."/>
            <person name="Kavagutti S V."/>
        </authorList>
    </citation>
    <scope>NUCLEOTIDE SEQUENCE</scope>
</reference>
<evidence type="ECO:0000256" key="2">
    <source>
        <dbReference type="ARBA" id="ARBA00012391"/>
    </source>
</evidence>
<gene>
    <name evidence="11" type="ORF">UFOPK2158_00908</name>
</gene>
<evidence type="ECO:0000256" key="1">
    <source>
        <dbReference type="ARBA" id="ARBA00008885"/>
    </source>
</evidence>
<dbReference type="PANTHER" id="PTHR43196:SF1">
    <property type="entry name" value="SULFATE ADENYLYLTRANSFERASE SUBUNIT 2"/>
    <property type="match status" value="1"/>
</dbReference>
<feature type="domain" description="Phosphoadenosine phosphosulphate reductase" evidence="10">
    <location>
        <begin position="195"/>
        <end position="421"/>
    </location>
</feature>
<keyword evidence="6" id="KW-0547">Nucleotide-binding</keyword>
<dbReference type="PANTHER" id="PTHR43196">
    <property type="entry name" value="SULFATE ADENYLYLTRANSFERASE SUBUNIT 2"/>
    <property type="match status" value="1"/>
</dbReference>
<dbReference type="InterPro" id="IPR014729">
    <property type="entry name" value="Rossmann-like_a/b/a_fold"/>
</dbReference>
<dbReference type="Gene3D" id="3.40.50.620">
    <property type="entry name" value="HUPs"/>
    <property type="match status" value="1"/>
</dbReference>
<dbReference type="NCBIfam" id="TIGR02039">
    <property type="entry name" value="CysD"/>
    <property type="match status" value="1"/>
</dbReference>
<dbReference type="GO" id="GO:0005524">
    <property type="term" value="F:ATP binding"/>
    <property type="evidence" value="ECO:0007669"/>
    <property type="project" value="UniProtKB-KW"/>
</dbReference>
<evidence type="ECO:0000256" key="9">
    <source>
        <dbReference type="ARBA" id="ARBA00031812"/>
    </source>
</evidence>
<keyword evidence="7" id="KW-0067">ATP-binding</keyword>
<protein>
    <recommendedName>
        <fullName evidence="3">Sulfate adenylyltransferase subunit 2</fullName>
        <ecNumber evidence="2">2.7.7.4</ecNumber>
    </recommendedName>
    <alternativeName>
        <fullName evidence="8">ATP-sulfurylase small subunit</fullName>
    </alternativeName>
    <alternativeName>
        <fullName evidence="9">Sulfate adenylate transferase</fullName>
    </alternativeName>
</protein>
<organism evidence="11">
    <name type="scientific">freshwater metagenome</name>
    <dbReference type="NCBI Taxonomy" id="449393"/>
    <lineage>
        <taxon>unclassified sequences</taxon>
        <taxon>metagenomes</taxon>
        <taxon>ecological metagenomes</taxon>
    </lineage>
</organism>
<dbReference type="InterPro" id="IPR011784">
    <property type="entry name" value="SO4_adenylTrfase_ssu"/>
</dbReference>
<dbReference type="Pfam" id="PF01507">
    <property type="entry name" value="PAPS_reduct"/>
    <property type="match status" value="1"/>
</dbReference>
<evidence type="ECO:0000256" key="8">
    <source>
        <dbReference type="ARBA" id="ARBA00030256"/>
    </source>
</evidence>
<dbReference type="InterPro" id="IPR002500">
    <property type="entry name" value="PAPS_reduct_dom"/>
</dbReference>
<dbReference type="GO" id="GO:0004781">
    <property type="term" value="F:sulfate adenylyltransferase (ATP) activity"/>
    <property type="evidence" value="ECO:0007669"/>
    <property type="project" value="UniProtKB-EC"/>
</dbReference>
<evidence type="ECO:0000256" key="4">
    <source>
        <dbReference type="ARBA" id="ARBA00022679"/>
    </source>
</evidence>
<evidence type="ECO:0000256" key="6">
    <source>
        <dbReference type="ARBA" id="ARBA00022741"/>
    </source>
</evidence>
<dbReference type="GO" id="GO:0000103">
    <property type="term" value="P:sulfate assimilation"/>
    <property type="evidence" value="ECO:0007669"/>
    <property type="project" value="InterPro"/>
</dbReference>
<evidence type="ECO:0000256" key="5">
    <source>
        <dbReference type="ARBA" id="ARBA00022695"/>
    </source>
</evidence>
<sequence length="467" mass="53082">MATPVGDGLRALSQLAKDGVFLSRRHLTRLLAGFFGVSALRTFRDIHDCYGQSINALVADAFDRNARRKRVRVWFGQFASVGDQRFVVVSDRRGSLAWSKIKGQPLENLREALLELMRFLGDGLVLVPHGELHLALGAIDPISGLTVADFAHGALPFRNAARPPVVAQETHNHLRALEAESIRIFREAVAAATKPAMLFSMGKDSMVMWALAKKAFWPEPPPFPLVVIDTRWKFQDMYRFREYMASLPETNLLVHINPDAIVRDVNPFDFGSATHTEITKTIALKQVLDEHQFDFVFGGARRDEERSRAKERVFSVRNERHGWDPKTQRPELWNVYNTVLPKGHSMRVFPLSNWTELDVWRYIERESIPVVPLYFSKVRPFVERDGALIMVDDGRFALEEGERVHFEAIRFRTLGCYPLTGGVRSSAGTVAEVIAELERSRVSERSSRVIDFDQGASMEQKKKEGYF</sequence>
<keyword evidence="5" id="KW-0548">Nucleotidyltransferase</keyword>